<dbReference type="RefSeq" id="WP_179487124.1">
    <property type="nucleotide sequence ID" value="NZ_JACCBV010000001.1"/>
</dbReference>
<dbReference type="GO" id="GO:0047617">
    <property type="term" value="F:fatty acyl-CoA hydrolase activity"/>
    <property type="evidence" value="ECO:0007669"/>
    <property type="project" value="InterPro"/>
</dbReference>
<dbReference type="PANTHER" id="PTHR11066:SF34">
    <property type="entry name" value="ACYL-COENZYME A THIOESTERASE 8"/>
    <property type="match status" value="1"/>
</dbReference>
<comment type="similarity">
    <text evidence="1">Belongs to the C/M/P thioester hydrolase family.</text>
</comment>
<dbReference type="AlphaFoldDB" id="A0A7Y9GL26"/>
<dbReference type="GO" id="GO:0009062">
    <property type="term" value="P:fatty acid catabolic process"/>
    <property type="evidence" value="ECO:0007669"/>
    <property type="project" value="TreeGrafter"/>
</dbReference>
<name>A0A7Y9GL26_9MICO</name>
<dbReference type="CDD" id="cd03444">
    <property type="entry name" value="Thioesterase_II_repeat1"/>
    <property type="match status" value="1"/>
</dbReference>
<dbReference type="InterPro" id="IPR042171">
    <property type="entry name" value="Acyl-CoA_hotdog"/>
</dbReference>
<dbReference type="CDD" id="cd03445">
    <property type="entry name" value="Thioesterase_II_repeat2"/>
    <property type="match status" value="1"/>
</dbReference>
<dbReference type="PANTHER" id="PTHR11066">
    <property type="entry name" value="ACYL-COA THIOESTERASE"/>
    <property type="match status" value="1"/>
</dbReference>
<keyword evidence="6" id="KW-1185">Reference proteome</keyword>
<dbReference type="Proteomes" id="UP000576969">
    <property type="component" value="Unassembled WGS sequence"/>
</dbReference>
<accession>A0A7Y9GL26</accession>
<evidence type="ECO:0000313" key="6">
    <source>
        <dbReference type="Proteomes" id="UP000576969"/>
    </source>
</evidence>
<gene>
    <name evidence="5" type="ORF">BJ991_000482</name>
</gene>
<dbReference type="SUPFAM" id="SSF54637">
    <property type="entry name" value="Thioesterase/thiol ester dehydrase-isomerase"/>
    <property type="match status" value="2"/>
</dbReference>
<protein>
    <submittedName>
        <fullName evidence="5">Acyl-CoA thioesterase-2</fullName>
        <ecNumber evidence="5">3.1.2.-</ecNumber>
    </submittedName>
</protein>
<evidence type="ECO:0000259" key="3">
    <source>
        <dbReference type="Pfam" id="PF13622"/>
    </source>
</evidence>
<dbReference type="Pfam" id="PF13622">
    <property type="entry name" value="4HBT_3"/>
    <property type="match status" value="1"/>
</dbReference>
<feature type="domain" description="Acyl-CoA thioesterase-like C-terminal" evidence="4">
    <location>
        <begin position="159"/>
        <end position="289"/>
    </location>
</feature>
<dbReference type="InterPro" id="IPR049449">
    <property type="entry name" value="TesB_ACOT8-like_N"/>
</dbReference>
<proteinExistence type="inferred from homology"/>
<dbReference type="EC" id="3.1.2.-" evidence="5"/>
<feature type="domain" description="Acyl-CoA thioesterase-like N-terminal HotDog" evidence="3">
    <location>
        <begin position="38"/>
        <end position="119"/>
    </location>
</feature>
<dbReference type="GO" id="GO:0006637">
    <property type="term" value="P:acyl-CoA metabolic process"/>
    <property type="evidence" value="ECO:0007669"/>
    <property type="project" value="InterPro"/>
</dbReference>
<reference evidence="5 6" key="1">
    <citation type="submission" date="2020-07" db="EMBL/GenBank/DDBJ databases">
        <title>Sequencing the genomes of 1000 actinobacteria strains.</title>
        <authorList>
            <person name="Klenk H.-P."/>
        </authorList>
    </citation>
    <scope>NUCLEOTIDE SEQUENCE [LARGE SCALE GENOMIC DNA]</scope>
    <source>
        <strain evidence="5 6">DSM 24662</strain>
    </source>
</reference>
<comment type="caution">
    <text evidence="5">The sequence shown here is derived from an EMBL/GenBank/DDBJ whole genome shotgun (WGS) entry which is preliminary data.</text>
</comment>
<organism evidence="5 6">
    <name type="scientific">Microbacterium immunditiarum</name>
    <dbReference type="NCBI Taxonomy" id="337480"/>
    <lineage>
        <taxon>Bacteria</taxon>
        <taxon>Bacillati</taxon>
        <taxon>Actinomycetota</taxon>
        <taxon>Actinomycetes</taxon>
        <taxon>Micrococcales</taxon>
        <taxon>Microbacteriaceae</taxon>
        <taxon>Microbacterium</taxon>
    </lineage>
</organism>
<dbReference type="Gene3D" id="2.40.160.210">
    <property type="entry name" value="Acyl-CoA thioesterase, double hotdog domain"/>
    <property type="match status" value="1"/>
</dbReference>
<dbReference type="EMBL" id="JACCBV010000001">
    <property type="protein sequence ID" value="NYE18454.1"/>
    <property type="molecule type" value="Genomic_DNA"/>
</dbReference>
<dbReference type="InterPro" id="IPR049450">
    <property type="entry name" value="ACOT8-like_C"/>
</dbReference>
<dbReference type="InterPro" id="IPR029069">
    <property type="entry name" value="HotDog_dom_sf"/>
</dbReference>
<sequence length="297" mass="32430">MTQSTPEAIAALRDTLVLERVLELADEREEDVFTGPSAPMPTGLVYGGQLVAQAVTAAQRTIGTGRVVHSVHASFLRPARSDADVAYRVARLTEGRSYAVRRVDAHQDGLVFTATVSFQHPEQSAVHAQRLTAAVPRPHTLPNIAERFAGRGDPTSRIWQTERGFDLRLIDEIPAGGDASDGPSRGLWFRSRLPLGEDEARHRAAIAYASDFGLLHVTLAPHGRRATDLGLRMVSLDHALWLYEPARADEWLLFVQSPVSARSARGLAVGRIYREDGVLVALCVQEGVIRHPSDGDN</sequence>
<evidence type="ECO:0000256" key="2">
    <source>
        <dbReference type="ARBA" id="ARBA00022801"/>
    </source>
</evidence>
<evidence type="ECO:0000256" key="1">
    <source>
        <dbReference type="ARBA" id="ARBA00006538"/>
    </source>
</evidence>
<evidence type="ECO:0000313" key="5">
    <source>
        <dbReference type="EMBL" id="NYE18454.1"/>
    </source>
</evidence>
<evidence type="ECO:0000259" key="4">
    <source>
        <dbReference type="Pfam" id="PF20789"/>
    </source>
</evidence>
<dbReference type="Pfam" id="PF20789">
    <property type="entry name" value="4HBT_3C"/>
    <property type="match status" value="1"/>
</dbReference>
<dbReference type="InterPro" id="IPR003703">
    <property type="entry name" value="Acyl_CoA_thio"/>
</dbReference>
<keyword evidence="2 5" id="KW-0378">Hydrolase</keyword>